<proteinExistence type="inferred from homology"/>
<evidence type="ECO:0000256" key="4">
    <source>
        <dbReference type="ARBA" id="ARBA00022989"/>
    </source>
</evidence>
<evidence type="ECO:0000313" key="7">
    <source>
        <dbReference type="EMBL" id="GFA57669.1"/>
    </source>
</evidence>
<comment type="subcellular location">
    <subcellularLocation>
        <location evidence="1">Membrane</location>
        <topology evidence="1">Multi-pass membrane protein</topology>
    </subcellularLocation>
</comment>
<keyword evidence="3 6" id="KW-0812">Transmembrane</keyword>
<reference evidence="7" key="1">
    <citation type="journal article" date="2019" name="Sci. Rep.">
        <title>Draft genome of Tanacetum cinerariifolium, the natural source of mosquito coil.</title>
        <authorList>
            <person name="Yamashiro T."/>
            <person name="Shiraishi A."/>
            <person name="Satake H."/>
            <person name="Nakayama K."/>
        </authorList>
    </citation>
    <scope>NUCLEOTIDE SEQUENCE</scope>
</reference>
<comment type="similarity">
    <text evidence="2">Belongs to the TMEM45 family.</text>
</comment>
<dbReference type="InterPro" id="IPR006904">
    <property type="entry name" value="DUF716"/>
</dbReference>
<dbReference type="AlphaFoldDB" id="A0A699JWG4"/>
<accession>A0A699JWG4</accession>
<feature type="transmembrane region" description="Helical" evidence="6">
    <location>
        <begin position="119"/>
        <end position="136"/>
    </location>
</feature>
<dbReference type="GO" id="GO:0016020">
    <property type="term" value="C:membrane"/>
    <property type="evidence" value="ECO:0007669"/>
    <property type="project" value="UniProtKB-SubCell"/>
</dbReference>
<sequence>LEYSLLGGLTLVCAFACFYLSIRPSAFFADFLLSGGLVLKGTWVLQVGLSLYSDEFAFKGCGKVVDVRGEGSADVKCVLDEDRLRGVALTNLLFVGHSIVVLILCFVITGLLNRNKARTGVAFLVHYLMNVKGVVGLGELEYSLLRRLPLVCAFTCFYLSIWPSAFFAVSGIVMKGTRILQVGLSFYSDAYAFKGCGKVVIASGQGNADAKCDLLVCWAFNYAVNIVFSEYGITKS</sequence>
<feature type="transmembrane region" description="Helical" evidence="6">
    <location>
        <begin position="6"/>
        <end position="22"/>
    </location>
</feature>
<evidence type="ECO:0000256" key="5">
    <source>
        <dbReference type="ARBA" id="ARBA00023136"/>
    </source>
</evidence>
<feature type="non-terminal residue" evidence="7">
    <location>
        <position position="1"/>
    </location>
</feature>
<evidence type="ECO:0000256" key="2">
    <source>
        <dbReference type="ARBA" id="ARBA00006948"/>
    </source>
</evidence>
<comment type="caution">
    <text evidence="7">The sequence shown here is derived from an EMBL/GenBank/DDBJ whole genome shotgun (WGS) entry which is preliminary data.</text>
</comment>
<dbReference type="Pfam" id="PF04819">
    <property type="entry name" value="DUF716"/>
    <property type="match status" value="1"/>
</dbReference>
<feature type="transmembrane region" description="Helical" evidence="6">
    <location>
        <begin position="148"/>
        <end position="169"/>
    </location>
</feature>
<dbReference type="PANTHER" id="PTHR47830">
    <property type="entry name" value="OS11G0534100 PROTEIN"/>
    <property type="match status" value="1"/>
</dbReference>
<keyword evidence="5 6" id="KW-0472">Membrane</keyword>
<feature type="transmembrane region" description="Helical" evidence="6">
    <location>
        <begin position="92"/>
        <end position="112"/>
    </location>
</feature>
<dbReference type="PANTHER" id="PTHR47830:SF2">
    <property type="entry name" value="PROTEIN, PUTATIVE-RELATED"/>
    <property type="match status" value="1"/>
</dbReference>
<evidence type="ECO:0000256" key="6">
    <source>
        <dbReference type="SAM" id="Phobius"/>
    </source>
</evidence>
<gene>
    <name evidence="7" type="ORF">Tci_629641</name>
</gene>
<evidence type="ECO:0000256" key="3">
    <source>
        <dbReference type="ARBA" id="ARBA00022692"/>
    </source>
</evidence>
<keyword evidence="4 6" id="KW-1133">Transmembrane helix</keyword>
<protein>
    <submittedName>
        <fullName evidence="7">APC membrane recruitment protein like</fullName>
    </submittedName>
</protein>
<organism evidence="7">
    <name type="scientific">Tanacetum cinerariifolium</name>
    <name type="common">Dalmatian daisy</name>
    <name type="synonym">Chrysanthemum cinerariifolium</name>
    <dbReference type="NCBI Taxonomy" id="118510"/>
    <lineage>
        <taxon>Eukaryota</taxon>
        <taxon>Viridiplantae</taxon>
        <taxon>Streptophyta</taxon>
        <taxon>Embryophyta</taxon>
        <taxon>Tracheophyta</taxon>
        <taxon>Spermatophyta</taxon>
        <taxon>Magnoliopsida</taxon>
        <taxon>eudicotyledons</taxon>
        <taxon>Gunneridae</taxon>
        <taxon>Pentapetalae</taxon>
        <taxon>asterids</taxon>
        <taxon>campanulids</taxon>
        <taxon>Asterales</taxon>
        <taxon>Asteraceae</taxon>
        <taxon>Asteroideae</taxon>
        <taxon>Anthemideae</taxon>
        <taxon>Anthemidinae</taxon>
        <taxon>Tanacetum</taxon>
    </lineage>
</organism>
<evidence type="ECO:0000256" key="1">
    <source>
        <dbReference type="ARBA" id="ARBA00004141"/>
    </source>
</evidence>
<dbReference type="EMBL" id="BKCJ010448616">
    <property type="protein sequence ID" value="GFA57669.1"/>
    <property type="molecule type" value="Genomic_DNA"/>
</dbReference>
<name>A0A699JWG4_TANCI</name>